<name>A0A841Z8L7_9LIST</name>
<evidence type="ECO:0000313" key="1">
    <source>
        <dbReference type="EMBL" id="MBC1501189.1"/>
    </source>
</evidence>
<organism evidence="1 2">
    <name type="scientific">Listeria weihenstephanensis</name>
    <dbReference type="NCBI Taxonomy" id="1006155"/>
    <lineage>
        <taxon>Bacteria</taxon>
        <taxon>Bacillati</taxon>
        <taxon>Bacillota</taxon>
        <taxon>Bacilli</taxon>
        <taxon>Bacillales</taxon>
        <taxon>Listeriaceae</taxon>
        <taxon>Listeria</taxon>
    </lineage>
</organism>
<dbReference type="RefSeq" id="WP_185426466.1">
    <property type="nucleotide sequence ID" value="NZ_JAARRL010000018.1"/>
</dbReference>
<dbReference type="AlphaFoldDB" id="A0A841Z8L7"/>
<reference evidence="1 2" key="1">
    <citation type="submission" date="2020-03" db="EMBL/GenBank/DDBJ databases">
        <title>Soil Listeria distribution.</title>
        <authorList>
            <person name="Liao J."/>
            <person name="Wiedmann M."/>
        </authorList>
    </citation>
    <scope>NUCLEOTIDE SEQUENCE [LARGE SCALE GENOMIC DNA]</scope>
    <source>
        <strain evidence="1 2">FSL L7-1523</strain>
    </source>
</reference>
<sequence>MTKNRALLKLSDNVKLNKNKDPMAAEMTRTSDYYQKDVLEAFAAFIPENAVIYVMDSQFVSHAIYFSKYYHASKVYLFEKNHVAYKEVRNDAKRNKVVAIECLKPDWKKRRFHRMENGKAVTIQPEAPQLIHLGKQALEAGLIESLADRLDDSQTMLWLDTEALNFEEVGRLLEAKKYRVFQESGTNALYTFQEVAPEPEEDEHQLEMKILERLDTYKRQIDGLKQEYEGKLAIIQAEQDEKHVVLEAKYKAIAQKQAKVVKEHQQKSAQSAKETSEAKQLVQHMSDALNAERAVNYDLNKRIFTLLEDEKPVLLTMKKRHTQQVKEINNLKKENTVLTRKLATMTEKYTRLNDTKVIKMMRKYWKLKKSRRLRND</sequence>
<dbReference type="Proteomes" id="UP000564536">
    <property type="component" value="Unassembled WGS sequence"/>
</dbReference>
<evidence type="ECO:0000313" key="2">
    <source>
        <dbReference type="Proteomes" id="UP000564536"/>
    </source>
</evidence>
<comment type="caution">
    <text evidence="1">The sequence shown here is derived from an EMBL/GenBank/DDBJ whole genome shotgun (WGS) entry which is preliminary data.</text>
</comment>
<gene>
    <name evidence="1" type="ORF">HB943_11305</name>
</gene>
<protein>
    <submittedName>
        <fullName evidence="1">Uncharacterized protein</fullName>
    </submittedName>
</protein>
<dbReference type="EMBL" id="JAARRL010000018">
    <property type="protein sequence ID" value="MBC1501189.1"/>
    <property type="molecule type" value="Genomic_DNA"/>
</dbReference>
<proteinExistence type="predicted"/>
<accession>A0A841Z8L7</accession>